<evidence type="ECO:0000313" key="2">
    <source>
        <dbReference type="Proteomes" id="UP000243250"/>
    </source>
</evidence>
<dbReference type="AlphaFoldDB" id="A0A1I6G1L9"/>
<organism evidence="1 2">
    <name type="scientific">Halogeometricum limi</name>
    <dbReference type="NCBI Taxonomy" id="555875"/>
    <lineage>
        <taxon>Archaea</taxon>
        <taxon>Methanobacteriati</taxon>
        <taxon>Methanobacteriota</taxon>
        <taxon>Stenosarchaea group</taxon>
        <taxon>Halobacteria</taxon>
        <taxon>Halobacteriales</taxon>
        <taxon>Haloferacaceae</taxon>
        <taxon>Halogeometricum</taxon>
    </lineage>
</organism>
<gene>
    <name evidence="1" type="ORF">SAMN04488124_0715</name>
</gene>
<dbReference type="Proteomes" id="UP000243250">
    <property type="component" value="Unassembled WGS sequence"/>
</dbReference>
<dbReference type="RefSeq" id="WP_089876794.1">
    <property type="nucleotide sequence ID" value="NZ_FOYS01000001.1"/>
</dbReference>
<keyword evidence="2" id="KW-1185">Reference proteome</keyword>
<accession>A0A1I6G1L9</accession>
<dbReference type="EMBL" id="FOYS01000001">
    <property type="protein sequence ID" value="SFR36040.1"/>
    <property type="molecule type" value="Genomic_DNA"/>
</dbReference>
<dbReference type="PROSITE" id="PS51257">
    <property type="entry name" value="PROKAR_LIPOPROTEIN"/>
    <property type="match status" value="1"/>
</dbReference>
<name>A0A1I6G1L9_9EURY</name>
<dbReference type="OrthoDB" id="350675at2157"/>
<evidence type="ECO:0000313" key="1">
    <source>
        <dbReference type="EMBL" id="SFR36040.1"/>
    </source>
</evidence>
<protein>
    <submittedName>
        <fullName evidence="1">Uncharacterized protein</fullName>
    </submittedName>
</protein>
<proteinExistence type="predicted"/>
<dbReference type="STRING" id="555875.SAMN04488124_0715"/>
<sequence>MTRSHASRRGFLALLGSTALAGCSGFDPLSEDEQTRVEVSALREALSEEAPAVPETVPVDIERSHLERTAADLRETLSAVPAPFGERDVPNGAIRTELQRRYDRAETRLDEWTETESPLEALDRLRYARRSVYSVVGAWEAIESDLTFADVRERIPEVRASFDSFRERWGYVGDDRIRAVLVHATIEELVARAGGFLARVPDAERFHSDDVVSVGEFAGRVESARAAVADAAYLYHRFVASLSTTRSLGSVFRDIGESLTATLESRRESLPPESRDASSFVDRDVEDTPVGGALSDLRRAIDYADNVDDERERGQRASVVLSAHWTLARIRAFEFLRERVSNDEYVTVETVDDARLIRGRTVSAVEDALASDEHPRLTRHLLRVAEGLDYFPRRLDEYDADDTISLEWLADDLGEYVHIEATARASVETNADVADAIRRA</sequence>
<reference evidence="2" key="1">
    <citation type="submission" date="2016-10" db="EMBL/GenBank/DDBJ databases">
        <authorList>
            <person name="Varghese N."/>
            <person name="Submissions S."/>
        </authorList>
    </citation>
    <scope>NUCLEOTIDE SEQUENCE [LARGE SCALE GENOMIC DNA]</scope>
    <source>
        <strain evidence="2">CGMCC 1.8711</strain>
    </source>
</reference>